<keyword evidence="3" id="KW-1185">Reference proteome</keyword>
<evidence type="ECO:0000259" key="1">
    <source>
        <dbReference type="Pfam" id="PF00622"/>
    </source>
</evidence>
<protein>
    <recommendedName>
        <fullName evidence="1">SPRY domain-containing protein</fullName>
    </recommendedName>
</protein>
<evidence type="ECO:0000313" key="3">
    <source>
        <dbReference type="Proteomes" id="UP000266673"/>
    </source>
</evidence>
<dbReference type="OrthoDB" id="10370749at2759"/>
<dbReference type="InterPro" id="IPR043136">
    <property type="entry name" value="B30.2/SPRY_sf"/>
</dbReference>
<accession>A0A397TS34</accession>
<comment type="caution">
    <text evidence="2">The sequence shown here is derived from an EMBL/GenBank/DDBJ whole genome shotgun (WGS) entry which is preliminary data.</text>
</comment>
<dbReference type="EMBL" id="QKWP01003905">
    <property type="protein sequence ID" value="RIB00604.1"/>
    <property type="molecule type" value="Genomic_DNA"/>
</dbReference>
<dbReference type="InterPro" id="IPR013320">
    <property type="entry name" value="ConA-like_dom_sf"/>
</dbReference>
<feature type="domain" description="SPRY" evidence="1">
    <location>
        <begin position="3"/>
        <end position="60"/>
    </location>
</feature>
<gene>
    <name evidence="2" type="ORF">C2G38_2233708</name>
</gene>
<dbReference type="AlphaFoldDB" id="A0A397TS34"/>
<reference evidence="2 3" key="1">
    <citation type="submission" date="2018-06" db="EMBL/GenBank/DDBJ databases">
        <title>Comparative genomics reveals the genomic features of Rhizophagus irregularis, R. cerebriforme, R. diaphanum and Gigaspora rosea, and their symbiotic lifestyle signature.</title>
        <authorList>
            <person name="Morin E."/>
            <person name="San Clemente H."/>
            <person name="Chen E.C.H."/>
            <person name="De La Providencia I."/>
            <person name="Hainaut M."/>
            <person name="Kuo A."/>
            <person name="Kohler A."/>
            <person name="Murat C."/>
            <person name="Tang N."/>
            <person name="Roy S."/>
            <person name="Loubradou J."/>
            <person name="Henrissat B."/>
            <person name="Grigoriev I.V."/>
            <person name="Corradi N."/>
            <person name="Roux C."/>
            <person name="Martin F.M."/>
        </authorList>
    </citation>
    <scope>NUCLEOTIDE SEQUENCE [LARGE SCALE GENOMIC DNA]</scope>
    <source>
        <strain evidence="2 3">DAOM 194757</strain>
    </source>
</reference>
<dbReference type="SUPFAM" id="SSF49899">
    <property type="entry name" value="Concanavalin A-like lectins/glucanases"/>
    <property type="match status" value="1"/>
</dbReference>
<dbReference type="Pfam" id="PF00622">
    <property type="entry name" value="SPRY"/>
    <property type="match status" value="1"/>
</dbReference>
<organism evidence="2 3">
    <name type="scientific">Gigaspora rosea</name>
    <dbReference type="NCBI Taxonomy" id="44941"/>
    <lineage>
        <taxon>Eukaryota</taxon>
        <taxon>Fungi</taxon>
        <taxon>Fungi incertae sedis</taxon>
        <taxon>Mucoromycota</taxon>
        <taxon>Glomeromycotina</taxon>
        <taxon>Glomeromycetes</taxon>
        <taxon>Diversisporales</taxon>
        <taxon>Gigasporaceae</taxon>
        <taxon>Gigaspora</taxon>
    </lineage>
</organism>
<sequence length="150" mass="17271">MNEPYGPEFKANDTIGCYLNFINKTAFYTKNGIALRDLKDNLFPCIGLRGGGSVETNFGHKKFKYAVIDIGDELIKNKWVKNILANNHKVLANLLEIKPDDTLLLRYRAETPLMLKKYDGLYDDINNLLEVDKNNEWALKVRNVIEYRSV</sequence>
<dbReference type="InterPro" id="IPR003877">
    <property type="entry name" value="SPRY_dom"/>
</dbReference>
<proteinExistence type="predicted"/>
<dbReference type="Gene3D" id="2.60.120.920">
    <property type="match status" value="1"/>
</dbReference>
<evidence type="ECO:0000313" key="2">
    <source>
        <dbReference type="EMBL" id="RIB00604.1"/>
    </source>
</evidence>
<name>A0A397TS34_9GLOM</name>
<dbReference type="Proteomes" id="UP000266673">
    <property type="component" value="Unassembled WGS sequence"/>
</dbReference>